<feature type="signal peptide" evidence="3">
    <location>
        <begin position="1"/>
        <end position="19"/>
    </location>
</feature>
<feature type="domain" description="Peptidase A1" evidence="4">
    <location>
        <begin position="43"/>
        <end position="405"/>
    </location>
</feature>
<dbReference type="PROSITE" id="PS51257">
    <property type="entry name" value="PROKAR_LIPOPROTEIN"/>
    <property type="match status" value="1"/>
</dbReference>
<evidence type="ECO:0000259" key="4">
    <source>
        <dbReference type="PROSITE" id="PS51767"/>
    </source>
</evidence>
<dbReference type="InterPro" id="IPR021109">
    <property type="entry name" value="Peptidase_aspartic_dom_sf"/>
</dbReference>
<dbReference type="SUPFAM" id="SSF50630">
    <property type="entry name" value="Acid proteases"/>
    <property type="match status" value="1"/>
</dbReference>
<keyword evidence="2" id="KW-0812">Transmembrane</keyword>
<keyword evidence="6" id="KW-1185">Reference proteome</keyword>
<organism evidence="5 6">
    <name type="scientific">Ganoderma sinense ZZ0214-1</name>
    <dbReference type="NCBI Taxonomy" id="1077348"/>
    <lineage>
        <taxon>Eukaryota</taxon>
        <taxon>Fungi</taxon>
        <taxon>Dikarya</taxon>
        <taxon>Basidiomycota</taxon>
        <taxon>Agaricomycotina</taxon>
        <taxon>Agaricomycetes</taxon>
        <taxon>Polyporales</taxon>
        <taxon>Polyporaceae</taxon>
        <taxon>Ganoderma</taxon>
    </lineage>
</organism>
<dbReference type="AlphaFoldDB" id="A0A2G8SAT9"/>
<name>A0A2G8SAT9_9APHY</name>
<feature type="chain" id="PRO_5013654726" description="Peptidase A1 domain-containing protein" evidence="3">
    <location>
        <begin position="20"/>
        <end position="588"/>
    </location>
</feature>
<evidence type="ECO:0000256" key="2">
    <source>
        <dbReference type="SAM" id="Phobius"/>
    </source>
</evidence>
<feature type="transmembrane region" description="Helical" evidence="2">
    <location>
        <begin position="417"/>
        <end position="442"/>
    </location>
</feature>
<dbReference type="OrthoDB" id="2563011at2759"/>
<dbReference type="EMBL" id="AYKW01000013">
    <property type="protein sequence ID" value="PIL30718.1"/>
    <property type="molecule type" value="Genomic_DNA"/>
</dbReference>
<evidence type="ECO:0000256" key="3">
    <source>
        <dbReference type="SAM" id="SignalP"/>
    </source>
</evidence>
<evidence type="ECO:0000313" key="5">
    <source>
        <dbReference type="EMBL" id="PIL30718.1"/>
    </source>
</evidence>
<feature type="compositionally biased region" description="Polar residues" evidence="1">
    <location>
        <begin position="576"/>
        <end position="588"/>
    </location>
</feature>
<feature type="compositionally biased region" description="Gly residues" evidence="1">
    <location>
        <begin position="474"/>
        <end position="488"/>
    </location>
</feature>
<feature type="region of interest" description="Disordered" evidence="1">
    <location>
        <begin position="468"/>
        <end position="588"/>
    </location>
</feature>
<evidence type="ECO:0000256" key="1">
    <source>
        <dbReference type="SAM" id="MobiDB-lite"/>
    </source>
</evidence>
<comment type="caution">
    <text evidence="5">The sequence shown here is derived from an EMBL/GenBank/DDBJ whole genome shotgun (WGS) entry which is preliminary data.</text>
</comment>
<evidence type="ECO:0000313" key="6">
    <source>
        <dbReference type="Proteomes" id="UP000230002"/>
    </source>
</evidence>
<protein>
    <recommendedName>
        <fullName evidence="4">Peptidase A1 domain-containing protein</fullName>
    </recommendedName>
</protein>
<accession>A0A2G8SAT9</accession>
<dbReference type="Pfam" id="PF00026">
    <property type="entry name" value="Asp"/>
    <property type="match status" value="1"/>
</dbReference>
<keyword evidence="2" id="KW-1133">Transmembrane helix</keyword>
<gene>
    <name evidence="5" type="ORF">GSI_06886</name>
</gene>
<dbReference type="Proteomes" id="UP000230002">
    <property type="component" value="Unassembled WGS sequence"/>
</dbReference>
<dbReference type="Gene3D" id="2.40.70.10">
    <property type="entry name" value="Acid Proteases"/>
    <property type="match status" value="2"/>
</dbReference>
<dbReference type="STRING" id="1077348.A0A2G8SAT9"/>
<feature type="compositionally biased region" description="Low complexity" evidence="1">
    <location>
        <begin position="494"/>
        <end position="504"/>
    </location>
</feature>
<dbReference type="PROSITE" id="PS51767">
    <property type="entry name" value="PEPTIDASE_A1"/>
    <property type="match status" value="1"/>
</dbReference>
<reference evidence="5 6" key="1">
    <citation type="journal article" date="2015" name="Sci. Rep.">
        <title>Chromosome-level genome map provides insights into diverse defense mechanisms in the medicinal fungus Ganoderma sinense.</title>
        <authorList>
            <person name="Zhu Y."/>
            <person name="Xu J."/>
            <person name="Sun C."/>
            <person name="Zhou S."/>
            <person name="Xu H."/>
            <person name="Nelson D.R."/>
            <person name="Qian J."/>
            <person name="Song J."/>
            <person name="Luo H."/>
            <person name="Xiang L."/>
            <person name="Li Y."/>
            <person name="Xu Z."/>
            <person name="Ji A."/>
            <person name="Wang L."/>
            <person name="Lu S."/>
            <person name="Hayward A."/>
            <person name="Sun W."/>
            <person name="Li X."/>
            <person name="Schwartz D.C."/>
            <person name="Wang Y."/>
            <person name="Chen S."/>
        </authorList>
    </citation>
    <scope>NUCLEOTIDE SEQUENCE [LARGE SCALE GENOMIC DNA]</scope>
    <source>
        <strain evidence="5 6">ZZ0214-1</strain>
    </source>
</reference>
<keyword evidence="3" id="KW-0732">Signal</keyword>
<keyword evidence="2" id="KW-0472">Membrane</keyword>
<feature type="compositionally biased region" description="Low complexity" evidence="1">
    <location>
        <begin position="525"/>
        <end position="538"/>
    </location>
</feature>
<sequence length="588" mass="60948">MFTKTALLVSLCLSSACTAFTPPQRINMPVVLSNGGRPLLGIGMGTQGVGTMQPFNFTLTTSIGYTSVANQGCKDCNNTPLYDMSLSPDARTLSGQSAITLGAGSFGGGLMKENCTMKQASGNPWSYTNQTVILMSNTSTTATPFGYGVSGLVGLGTLKTPTNATGFNANFGDSIYGQYYIRNPDAVNFTFGMLLDPSPVIPGNSSTQLRIAAGTPSLEGSSGGTIHWLQPDSSSYDQNSLSWCNVQGGITGGYLSNNQQPDWTVQLNGWAATIGNNHVGNGATLLANIDPFYSGIYLPGSQALLIHDAISGAQQVQMSTIPGETVAWEVPCDTSIQFTVSVGSQQFTVDQSLLVQKLSDNTCISIIEGFTDSSVTQYIFGQSWISSLYVIFNIPQNGNPSVAFAPRVVSSSSSRDVGAIVGGVVGGVAGVVALGLLGFYLVRRNRDNSFFRRAAALEEEHKAASTVEPFTIAGGNGSSGGGGGGGGHRPTLPAAPYGSPGSPGFDQPLLDADTDAGPLPHLPPSYEEASENGSSAASPLGPHAPNRVVSGYPFEKGGYRRETAMPTLGSLPPSPNNRSTFGGSSSSA</sequence>
<proteinExistence type="predicted"/>
<dbReference type="InterPro" id="IPR033121">
    <property type="entry name" value="PEPTIDASE_A1"/>
</dbReference>